<proteinExistence type="predicted"/>
<reference evidence="1 2" key="1">
    <citation type="submission" date="2018-06" db="EMBL/GenBank/DDBJ databases">
        <authorList>
            <consortium name="Pathogen Informatics"/>
            <person name="Doyle S."/>
        </authorList>
    </citation>
    <scope>NUCLEOTIDE SEQUENCE [LARGE SCALE GENOMIC DNA]</scope>
    <source>
        <strain evidence="1 2">NCTC11545</strain>
    </source>
</reference>
<dbReference type="RefSeq" id="WP_111972568.1">
    <property type="nucleotide sequence ID" value="NZ_UAVS01000005.1"/>
</dbReference>
<dbReference type="Proteomes" id="UP000250169">
    <property type="component" value="Unassembled WGS sequence"/>
</dbReference>
<accession>A0A2X2SVZ3</accession>
<organism evidence="1 2">
    <name type="scientific">Capnocytophaga ochracea</name>
    <dbReference type="NCBI Taxonomy" id="1018"/>
    <lineage>
        <taxon>Bacteria</taxon>
        <taxon>Pseudomonadati</taxon>
        <taxon>Bacteroidota</taxon>
        <taxon>Flavobacteriia</taxon>
        <taxon>Flavobacteriales</taxon>
        <taxon>Flavobacteriaceae</taxon>
        <taxon>Capnocytophaga</taxon>
    </lineage>
</organism>
<name>A0A2X2SVZ3_CAPOC</name>
<dbReference type="EMBL" id="UAVS01000005">
    <property type="protein sequence ID" value="SQA93801.1"/>
    <property type="molecule type" value="Genomic_DNA"/>
</dbReference>
<dbReference type="AlphaFoldDB" id="A0A2X2SVZ3"/>
<evidence type="ECO:0000313" key="1">
    <source>
        <dbReference type="EMBL" id="SQA93801.1"/>
    </source>
</evidence>
<sequence length="84" mass="10069">MNDYKEILKTLLLQYYSPQEEEHSEQVYKSTLQVLKMALGVLPTEPIDQHDVYEALTELGFTIELVQEREEETYLWKMYRKTLP</sequence>
<evidence type="ECO:0000313" key="2">
    <source>
        <dbReference type="Proteomes" id="UP000250169"/>
    </source>
</evidence>
<protein>
    <submittedName>
        <fullName evidence="1">Uncharacterized protein</fullName>
    </submittedName>
</protein>
<gene>
    <name evidence="1" type="ORF">NCTC11545_01178</name>
</gene>